<dbReference type="EMBL" id="CP000752">
    <property type="protein sequence ID" value="ABS06167.1"/>
    <property type="molecule type" value="Genomic_DNA"/>
</dbReference>
<dbReference type="HOGENOM" id="CLU_1978545_0_0_11"/>
<accession>A6WH78</accession>
<dbReference type="InterPro" id="IPR010985">
    <property type="entry name" value="Ribbon_hlx_hlx"/>
</dbReference>
<dbReference type="KEGG" id="kra:Krad_4709"/>
<sequence>MAKPAPKTALRKAPAAVHPVAPPAPAAALAGNDLQDPFLPGFDPAPSDAVDAAPAPESAPAAESVAEPVTSPAAPAGQPAAALPMFSVRMDPTLRRRVKRWAAENDTTVQALTAAALSEYLERHDG</sequence>
<feature type="compositionally biased region" description="Low complexity" evidence="1">
    <location>
        <begin position="44"/>
        <end position="81"/>
    </location>
</feature>
<evidence type="ECO:0000313" key="3">
    <source>
        <dbReference type="Proteomes" id="UP000001116"/>
    </source>
</evidence>
<dbReference type="Gene3D" id="1.10.1220.10">
    <property type="entry name" value="Met repressor-like"/>
    <property type="match status" value="1"/>
</dbReference>
<dbReference type="OrthoDB" id="3234901at2"/>
<dbReference type="GO" id="GO:0006355">
    <property type="term" value="P:regulation of DNA-templated transcription"/>
    <property type="evidence" value="ECO:0007669"/>
    <property type="project" value="InterPro"/>
</dbReference>
<keyword evidence="2" id="KW-0614">Plasmid</keyword>
<dbReference type="SUPFAM" id="SSF47598">
    <property type="entry name" value="Ribbon-helix-helix"/>
    <property type="match status" value="1"/>
</dbReference>
<dbReference type="AlphaFoldDB" id="A6WH78"/>
<geneLocation type="plasmid" evidence="2 3">
    <name>pKRAD02</name>
</geneLocation>
<dbReference type="RefSeq" id="WP_011979473.1">
    <property type="nucleotide sequence ID" value="NC_009660.1"/>
</dbReference>
<reference evidence="3" key="1">
    <citation type="journal article" date="2008" name="PLoS ONE">
        <title>Survival in nuclear waste, extreme resistance, and potential applications gleaned from the genome sequence of Kineococcus radiotolerans SRS30216.</title>
        <authorList>
            <person name="Bagwell C.E."/>
            <person name="Bhat S."/>
            <person name="Hawkins G.M."/>
            <person name="Smith B.W."/>
            <person name="Biswas T."/>
            <person name="Hoover T.R."/>
            <person name="Saunders E."/>
            <person name="Han C.S."/>
            <person name="Tsodikov O.V."/>
            <person name="Shimkets L.J."/>
        </authorList>
    </citation>
    <scope>NUCLEOTIDE SEQUENCE [LARGE SCALE GENOMIC DNA]</scope>
    <source>
        <strain evidence="3">ATCC BAA-149 / DSM 14245 / SRS30216</strain>
    </source>
</reference>
<feature type="region of interest" description="Disordered" evidence="1">
    <location>
        <begin position="1"/>
        <end position="81"/>
    </location>
</feature>
<dbReference type="InterPro" id="IPR013321">
    <property type="entry name" value="Arc_rbn_hlx_hlx"/>
</dbReference>
<name>A6WH78_KINRD</name>
<protein>
    <submittedName>
        <fullName evidence="2">Uncharacterized protein</fullName>
    </submittedName>
</protein>
<dbReference type="Proteomes" id="UP000001116">
    <property type="component" value="Plasmid pKRAD02"/>
</dbReference>
<evidence type="ECO:0000313" key="2">
    <source>
        <dbReference type="EMBL" id="ABS06167.1"/>
    </source>
</evidence>
<evidence type="ECO:0000256" key="1">
    <source>
        <dbReference type="SAM" id="MobiDB-lite"/>
    </source>
</evidence>
<gene>
    <name evidence="2" type="ordered locus">Krad_4709</name>
</gene>
<proteinExistence type="predicted"/>
<organism evidence="2 3">
    <name type="scientific">Kineococcus radiotolerans (strain ATCC BAA-149 / DSM 14245 / SRS30216)</name>
    <dbReference type="NCBI Taxonomy" id="266940"/>
    <lineage>
        <taxon>Bacteria</taxon>
        <taxon>Bacillati</taxon>
        <taxon>Actinomycetota</taxon>
        <taxon>Actinomycetes</taxon>
        <taxon>Kineosporiales</taxon>
        <taxon>Kineosporiaceae</taxon>
        <taxon>Kineococcus</taxon>
    </lineage>
</organism>
<keyword evidence="3" id="KW-1185">Reference proteome</keyword>